<evidence type="ECO:0000313" key="1">
    <source>
        <dbReference type="EMBL" id="VXD07163.1"/>
    </source>
</evidence>
<dbReference type="AlphaFoldDB" id="A0A654DNZ6"/>
<name>A0A654DNZ6_SPHMU</name>
<protein>
    <submittedName>
        <fullName evidence="1">Uncharacterized protein</fullName>
    </submittedName>
</protein>
<reference evidence="1 2" key="1">
    <citation type="submission" date="2019-10" db="EMBL/GenBank/DDBJ databases">
        <authorList>
            <person name="Karimi E."/>
        </authorList>
    </citation>
    <scope>NUCLEOTIDE SEQUENCE [LARGE SCALE GENOMIC DNA]</scope>
    <source>
        <strain evidence="1">Sphingobacterium sp. 8BC</strain>
    </source>
</reference>
<organism evidence="1 2">
    <name type="scientific">Sphingobacterium multivorum</name>
    <dbReference type="NCBI Taxonomy" id="28454"/>
    <lineage>
        <taxon>Bacteria</taxon>
        <taxon>Pseudomonadati</taxon>
        <taxon>Bacteroidota</taxon>
        <taxon>Sphingobacteriia</taxon>
        <taxon>Sphingobacteriales</taxon>
        <taxon>Sphingobacteriaceae</taxon>
        <taxon>Sphingobacterium</taxon>
    </lineage>
</organism>
<gene>
    <name evidence="1" type="ORF">SPHINGO8BC_80080</name>
</gene>
<sequence length="54" mass="6471">MLHFPDNFRLIFILLIAQRLNGLKTIFDHSELSDNYLKSIWIILYEPDVIIHMV</sequence>
<evidence type="ECO:0000313" key="2">
    <source>
        <dbReference type="Proteomes" id="UP000432350"/>
    </source>
</evidence>
<accession>A0A654DNZ6</accession>
<dbReference type="Proteomes" id="UP000432350">
    <property type="component" value="Unassembled WGS sequence"/>
</dbReference>
<dbReference type="EMBL" id="CABWMV010000027">
    <property type="protein sequence ID" value="VXD07163.1"/>
    <property type="molecule type" value="Genomic_DNA"/>
</dbReference>
<proteinExistence type="predicted"/>